<keyword evidence="1" id="KW-0472">Membrane</keyword>
<reference evidence="3 4" key="1">
    <citation type="submission" date="2021-01" db="EMBL/GenBank/DDBJ databases">
        <title>Whole genome shotgun sequence of Planobispora siamensis NBRC 107568.</title>
        <authorList>
            <person name="Komaki H."/>
            <person name="Tamura T."/>
        </authorList>
    </citation>
    <scope>NUCLEOTIDE SEQUENCE [LARGE SCALE GENOMIC DNA]</scope>
    <source>
        <strain evidence="3 4">NBRC 107568</strain>
    </source>
</reference>
<feature type="signal peptide" evidence="2">
    <location>
        <begin position="1"/>
        <end position="19"/>
    </location>
</feature>
<evidence type="ECO:0008006" key="5">
    <source>
        <dbReference type="Google" id="ProtNLM"/>
    </source>
</evidence>
<dbReference type="Proteomes" id="UP000619788">
    <property type="component" value="Unassembled WGS sequence"/>
</dbReference>
<dbReference type="EMBL" id="BOOJ01000029">
    <property type="protein sequence ID" value="GIH92882.1"/>
    <property type="molecule type" value="Genomic_DNA"/>
</dbReference>
<feature type="chain" id="PRO_5039468072" description="Integral membrane protein" evidence="2">
    <location>
        <begin position="20"/>
        <end position="198"/>
    </location>
</feature>
<accession>A0A8J3WLV1</accession>
<feature type="transmembrane region" description="Helical" evidence="1">
    <location>
        <begin position="79"/>
        <end position="98"/>
    </location>
</feature>
<sequence>MHRAAGAFLALAVAAGLVAAVGEVTVPVPSLAQDDPAAIPLGLIVPLAASAVLVRGAYAGPADLEAVAVRPARAHRTCMIILACAAALLAGLAAAEAVPYGMAAARNLVGFTGLATVAAMWRRDLATAVPAAYMIAAMLLGAGTGPGSWWDWPAVTSARPLTWAVPVAALAFGLTGREGRLPVPWGPRRPGPRVRAQP</sequence>
<organism evidence="3 4">
    <name type="scientific">Planobispora siamensis</name>
    <dbReference type="NCBI Taxonomy" id="936338"/>
    <lineage>
        <taxon>Bacteria</taxon>
        <taxon>Bacillati</taxon>
        <taxon>Actinomycetota</taxon>
        <taxon>Actinomycetes</taxon>
        <taxon>Streptosporangiales</taxon>
        <taxon>Streptosporangiaceae</taxon>
        <taxon>Planobispora</taxon>
    </lineage>
</organism>
<protein>
    <recommendedName>
        <fullName evidence="5">Integral membrane protein</fullName>
    </recommendedName>
</protein>
<comment type="caution">
    <text evidence="3">The sequence shown here is derived from an EMBL/GenBank/DDBJ whole genome shotgun (WGS) entry which is preliminary data.</text>
</comment>
<evidence type="ECO:0000256" key="1">
    <source>
        <dbReference type="SAM" id="Phobius"/>
    </source>
</evidence>
<feature type="transmembrane region" description="Helical" evidence="1">
    <location>
        <begin position="104"/>
        <end position="121"/>
    </location>
</feature>
<dbReference type="AlphaFoldDB" id="A0A8J3WLV1"/>
<evidence type="ECO:0000313" key="4">
    <source>
        <dbReference type="Proteomes" id="UP000619788"/>
    </source>
</evidence>
<evidence type="ECO:0000256" key="2">
    <source>
        <dbReference type="SAM" id="SignalP"/>
    </source>
</evidence>
<evidence type="ECO:0000313" key="3">
    <source>
        <dbReference type="EMBL" id="GIH92882.1"/>
    </source>
</evidence>
<keyword evidence="2" id="KW-0732">Signal</keyword>
<keyword evidence="1" id="KW-0812">Transmembrane</keyword>
<keyword evidence="1" id="KW-1133">Transmembrane helix</keyword>
<feature type="transmembrane region" description="Helical" evidence="1">
    <location>
        <begin position="128"/>
        <end position="149"/>
    </location>
</feature>
<keyword evidence="4" id="KW-1185">Reference proteome</keyword>
<gene>
    <name evidence="3" type="ORF">Psi01_35120</name>
</gene>
<proteinExistence type="predicted"/>
<name>A0A8J3WLV1_9ACTN</name>
<feature type="transmembrane region" description="Helical" evidence="1">
    <location>
        <begin position="36"/>
        <end position="58"/>
    </location>
</feature>